<name>A0ABR2ZEL0_9AGAR</name>
<sequence>MAIRARPPQNETDNAYDCSEPTFSSILAHPYVPLDMLRQNDRLPTDAERAQERRRLEREEVVLDDLDDLLENGSDVKYRDAIEIERVKLLKRMEHRRSWIAPFRRLPVEILEEIFYRVCCAKNPSGYALLVSGTEDVQVSVGPALRLGLVCYRWRAVAHSSARLWDSMSINITDVTPRVRKMVDFYLSMVFERPLERLAIVDSERGTLSTDGEVDYTIEHLGALLDGSHVLATLLRHANRAKELHLRIHPAVMDSIPPLSPRFNFPNLLSFSDQSNADAIIQYGSTLWRRIGNAPNLRSAHIQSMSSIYSIVLPFARLTSFTVDDICIEALLEILPRCAVLQKLRVNHLEGSIYPLVFTDRITVPSISNFHIRTCAPLNGLCGILSFLTLPSLAELSIASPYDHEDRASGESPLAWTVALTTMLQRSKCILYTLTLDIPYTPNISVSTVPDLLHSFPNLRSLDVGISGEALHPQESPRFAIELLRRLIPNPKNRDNILVPKLTSLTVREPLILLKDQTKEVLDRAIDSRSEERLRDSGLGEVVSSLELVFFEFSNT</sequence>
<comment type="caution">
    <text evidence="1">The sequence shown here is derived from an EMBL/GenBank/DDBJ whole genome shotgun (WGS) entry which is preliminary data.</text>
</comment>
<keyword evidence="2" id="KW-1185">Reference proteome</keyword>
<dbReference type="SUPFAM" id="SSF52047">
    <property type="entry name" value="RNI-like"/>
    <property type="match status" value="1"/>
</dbReference>
<gene>
    <name evidence="1" type="ORF">AAF712_014410</name>
</gene>
<protein>
    <recommendedName>
        <fullName evidence="3">F-box domain-containing protein</fullName>
    </recommendedName>
</protein>
<accession>A0ABR2ZEL0</accession>
<dbReference type="Gene3D" id="1.20.1280.50">
    <property type="match status" value="1"/>
</dbReference>
<evidence type="ECO:0000313" key="2">
    <source>
        <dbReference type="Proteomes" id="UP001437256"/>
    </source>
</evidence>
<proteinExistence type="predicted"/>
<evidence type="ECO:0000313" key="1">
    <source>
        <dbReference type="EMBL" id="KAL0058872.1"/>
    </source>
</evidence>
<evidence type="ECO:0008006" key="3">
    <source>
        <dbReference type="Google" id="ProtNLM"/>
    </source>
</evidence>
<reference evidence="1 2" key="1">
    <citation type="submission" date="2024-05" db="EMBL/GenBank/DDBJ databases">
        <title>A draft genome resource for the thread blight pathogen Marasmius tenuissimus strain MS-2.</title>
        <authorList>
            <person name="Yulfo-Soto G.E."/>
            <person name="Baruah I.K."/>
            <person name="Amoako-Attah I."/>
            <person name="Bukari Y."/>
            <person name="Meinhardt L.W."/>
            <person name="Bailey B.A."/>
            <person name="Cohen S.P."/>
        </authorList>
    </citation>
    <scope>NUCLEOTIDE SEQUENCE [LARGE SCALE GENOMIC DNA]</scope>
    <source>
        <strain evidence="1 2">MS-2</strain>
    </source>
</reference>
<dbReference type="Proteomes" id="UP001437256">
    <property type="component" value="Unassembled WGS sequence"/>
</dbReference>
<organism evidence="1 2">
    <name type="scientific">Marasmius tenuissimus</name>
    <dbReference type="NCBI Taxonomy" id="585030"/>
    <lineage>
        <taxon>Eukaryota</taxon>
        <taxon>Fungi</taxon>
        <taxon>Dikarya</taxon>
        <taxon>Basidiomycota</taxon>
        <taxon>Agaricomycotina</taxon>
        <taxon>Agaricomycetes</taxon>
        <taxon>Agaricomycetidae</taxon>
        <taxon>Agaricales</taxon>
        <taxon>Marasmiineae</taxon>
        <taxon>Marasmiaceae</taxon>
        <taxon>Marasmius</taxon>
    </lineage>
</organism>
<dbReference type="EMBL" id="JBBXMP010000267">
    <property type="protein sequence ID" value="KAL0058872.1"/>
    <property type="molecule type" value="Genomic_DNA"/>
</dbReference>
<dbReference type="Gene3D" id="3.80.10.10">
    <property type="entry name" value="Ribonuclease Inhibitor"/>
    <property type="match status" value="1"/>
</dbReference>
<dbReference type="InterPro" id="IPR032675">
    <property type="entry name" value="LRR_dom_sf"/>
</dbReference>